<proteinExistence type="predicted"/>
<name>A0A1B6KRP4_9HEMI</name>
<accession>A0A1B6KRP4</accession>
<organism evidence="1">
    <name type="scientific">Graphocephala atropunctata</name>
    <dbReference type="NCBI Taxonomy" id="36148"/>
    <lineage>
        <taxon>Eukaryota</taxon>
        <taxon>Metazoa</taxon>
        <taxon>Ecdysozoa</taxon>
        <taxon>Arthropoda</taxon>
        <taxon>Hexapoda</taxon>
        <taxon>Insecta</taxon>
        <taxon>Pterygota</taxon>
        <taxon>Neoptera</taxon>
        <taxon>Paraneoptera</taxon>
        <taxon>Hemiptera</taxon>
        <taxon>Auchenorrhyncha</taxon>
        <taxon>Membracoidea</taxon>
        <taxon>Cicadellidae</taxon>
        <taxon>Cicadellinae</taxon>
        <taxon>Cicadellini</taxon>
        <taxon>Graphocephala</taxon>
    </lineage>
</organism>
<dbReference type="AlphaFoldDB" id="A0A1B6KRP4"/>
<gene>
    <name evidence="1" type="ORF">g.177</name>
</gene>
<feature type="non-terminal residue" evidence="1">
    <location>
        <position position="99"/>
    </location>
</feature>
<dbReference type="EMBL" id="GEBQ01025870">
    <property type="protein sequence ID" value="JAT14107.1"/>
    <property type="molecule type" value="Transcribed_RNA"/>
</dbReference>
<sequence>MKIHHVGITYIFPYRPHDAAGVYKYLDNVWGYTGNAQLFLNCLLSYYINNFTMFVKYDEPSTKCVPVIDLEKNCGKSKGQAIGYYRRSNVYFDASLKYF</sequence>
<reference evidence="1" key="1">
    <citation type="submission" date="2015-11" db="EMBL/GenBank/DDBJ databases">
        <title>De novo transcriptome assembly of four potential Pierce s Disease insect vectors from Arizona vineyards.</title>
        <authorList>
            <person name="Tassone E.E."/>
        </authorList>
    </citation>
    <scope>NUCLEOTIDE SEQUENCE</scope>
</reference>
<protein>
    <submittedName>
        <fullName evidence="1">Uncharacterized protein</fullName>
    </submittedName>
</protein>
<evidence type="ECO:0000313" key="1">
    <source>
        <dbReference type="EMBL" id="JAT14107.1"/>
    </source>
</evidence>